<organism evidence="3 4">
    <name type="scientific">Pisum sativum</name>
    <name type="common">Garden pea</name>
    <name type="synonym">Lathyrus oleraceus</name>
    <dbReference type="NCBI Taxonomy" id="3888"/>
    <lineage>
        <taxon>Eukaryota</taxon>
        <taxon>Viridiplantae</taxon>
        <taxon>Streptophyta</taxon>
        <taxon>Embryophyta</taxon>
        <taxon>Tracheophyta</taxon>
        <taxon>Spermatophyta</taxon>
        <taxon>Magnoliopsida</taxon>
        <taxon>eudicotyledons</taxon>
        <taxon>Gunneridae</taxon>
        <taxon>Pentapetalae</taxon>
        <taxon>rosids</taxon>
        <taxon>fabids</taxon>
        <taxon>Fabales</taxon>
        <taxon>Fabaceae</taxon>
        <taxon>Papilionoideae</taxon>
        <taxon>50 kb inversion clade</taxon>
        <taxon>NPAAA clade</taxon>
        <taxon>Hologalegina</taxon>
        <taxon>IRL clade</taxon>
        <taxon>Fabeae</taxon>
        <taxon>Lathyrus</taxon>
    </lineage>
</organism>
<proteinExistence type="inferred from homology"/>
<dbReference type="PANTHER" id="PTHR45642:SF45">
    <property type="entry name" value="GDSL-LIKE LIPASE_ACYLHYDROLASE"/>
    <property type="match status" value="1"/>
</dbReference>
<dbReference type="Gramene" id="Psat05G0812100-T1">
    <property type="protein sequence ID" value="KAI5413852.1"/>
    <property type="gene ID" value="KIW84_058121"/>
</dbReference>
<feature type="non-terminal residue" evidence="3">
    <location>
        <position position="1"/>
    </location>
</feature>
<sequence>LSYRNMNMNSGKSVFVMFAFVLFAWGNNAQDDTLVPAIITFGDSAVDVGNNDYLYTLFKANYLPYGRDFASHKPTGRFCNGKLATDITAETLGFKSYAPAYLSPQAKGKNLLIGANFASAASGYDEKAAILNHAIPFSQQLKYYKEYQSKLAKIAGRKKAASIIKGALYLLSGGSSDFVQNYYVNPIINKVVTPEQYSAYLVGSFSSFVKDLYKLGARKIGVTSLPPLGCLPATRTLFGFQEKGCVTRINNDAQGFNKKMNSAAAKLQKQLPGLKIVVFNIFKPLYELVQSPSKFGFAEARRGCCGVGTVETTSLLCNQRSLGTCSNATQYVFWDSVHPSEAANQVLADALIEQGISLIG</sequence>
<reference evidence="3 4" key="1">
    <citation type="journal article" date="2022" name="Nat. Genet.">
        <title>Improved pea reference genome and pan-genome highlight genomic features and evolutionary characteristics.</title>
        <authorList>
            <person name="Yang T."/>
            <person name="Liu R."/>
            <person name="Luo Y."/>
            <person name="Hu S."/>
            <person name="Wang D."/>
            <person name="Wang C."/>
            <person name="Pandey M.K."/>
            <person name="Ge S."/>
            <person name="Xu Q."/>
            <person name="Li N."/>
            <person name="Li G."/>
            <person name="Huang Y."/>
            <person name="Saxena R.K."/>
            <person name="Ji Y."/>
            <person name="Li M."/>
            <person name="Yan X."/>
            <person name="He Y."/>
            <person name="Liu Y."/>
            <person name="Wang X."/>
            <person name="Xiang C."/>
            <person name="Varshney R.K."/>
            <person name="Ding H."/>
            <person name="Gao S."/>
            <person name="Zong X."/>
        </authorList>
    </citation>
    <scope>NUCLEOTIDE SEQUENCE [LARGE SCALE GENOMIC DNA]</scope>
    <source>
        <strain evidence="3 4">cv. Zhongwan 6</strain>
    </source>
</reference>
<dbReference type="PANTHER" id="PTHR45642">
    <property type="entry name" value="GDSL ESTERASE/LIPASE EXL3"/>
    <property type="match status" value="1"/>
</dbReference>
<feature type="chain" id="PRO_5039589710" description="GDSL esterase/lipase APG" evidence="2">
    <location>
        <begin position="30"/>
        <end position="360"/>
    </location>
</feature>
<feature type="signal peptide" evidence="2">
    <location>
        <begin position="1"/>
        <end position="29"/>
    </location>
</feature>
<dbReference type="AlphaFoldDB" id="A0A9D4X5I9"/>
<dbReference type="FunFam" id="3.40.50.1110:FF:000003">
    <property type="entry name" value="GDSL esterase/lipase APG"/>
    <property type="match status" value="1"/>
</dbReference>
<dbReference type="Pfam" id="PF00657">
    <property type="entry name" value="Lipase_GDSL"/>
    <property type="match status" value="1"/>
</dbReference>
<evidence type="ECO:0000256" key="2">
    <source>
        <dbReference type="SAM" id="SignalP"/>
    </source>
</evidence>
<evidence type="ECO:0008006" key="5">
    <source>
        <dbReference type="Google" id="ProtNLM"/>
    </source>
</evidence>
<dbReference type="InterPro" id="IPR001087">
    <property type="entry name" value="GDSL"/>
</dbReference>
<evidence type="ECO:0000256" key="1">
    <source>
        <dbReference type="ARBA" id="ARBA00008668"/>
    </source>
</evidence>
<dbReference type="InterPro" id="IPR035669">
    <property type="entry name" value="SGNH_plant_lipase-like"/>
</dbReference>
<dbReference type="Proteomes" id="UP001058974">
    <property type="component" value="Chromosome 5"/>
</dbReference>
<keyword evidence="2" id="KW-0732">Signal</keyword>
<comment type="caution">
    <text evidence="3">The sequence shown here is derived from an EMBL/GenBank/DDBJ whole genome shotgun (WGS) entry which is preliminary data.</text>
</comment>
<gene>
    <name evidence="3" type="ORF">KIW84_058121</name>
</gene>
<dbReference type="CDD" id="cd01837">
    <property type="entry name" value="SGNH_plant_lipase_like"/>
    <property type="match status" value="1"/>
</dbReference>
<dbReference type="SUPFAM" id="SSF52266">
    <property type="entry name" value="SGNH hydrolase"/>
    <property type="match status" value="1"/>
</dbReference>
<dbReference type="GO" id="GO:0048046">
    <property type="term" value="C:apoplast"/>
    <property type="evidence" value="ECO:0007669"/>
    <property type="project" value="TreeGrafter"/>
</dbReference>
<dbReference type="InterPro" id="IPR050592">
    <property type="entry name" value="GDSL_lipolytic_enzyme"/>
</dbReference>
<protein>
    <recommendedName>
        <fullName evidence="5">GDSL esterase/lipase APG</fullName>
    </recommendedName>
</protein>
<comment type="similarity">
    <text evidence="1">Belongs to the 'GDSL' lipolytic enzyme family.</text>
</comment>
<name>A0A9D4X5I9_PEA</name>
<accession>A0A9D4X5I9</accession>
<dbReference type="Gene3D" id="3.40.50.1110">
    <property type="entry name" value="SGNH hydrolase"/>
    <property type="match status" value="1"/>
</dbReference>
<evidence type="ECO:0000313" key="4">
    <source>
        <dbReference type="Proteomes" id="UP001058974"/>
    </source>
</evidence>
<dbReference type="GO" id="GO:0016788">
    <property type="term" value="F:hydrolase activity, acting on ester bonds"/>
    <property type="evidence" value="ECO:0007669"/>
    <property type="project" value="InterPro"/>
</dbReference>
<keyword evidence="4" id="KW-1185">Reference proteome</keyword>
<dbReference type="EMBL" id="JAMSHJ010000005">
    <property type="protein sequence ID" value="KAI5413852.1"/>
    <property type="molecule type" value="Genomic_DNA"/>
</dbReference>
<evidence type="ECO:0000313" key="3">
    <source>
        <dbReference type="EMBL" id="KAI5413852.1"/>
    </source>
</evidence>
<dbReference type="InterPro" id="IPR036514">
    <property type="entry name" value="SGNH_hydro_sf"/>
</dbReference>